<dbReference type="GO" id="GO:0016740">
    <property type="term" value="F:transferase activity"/>
    <property type="evidence" value="ECO:0007669"/>
    <property type="project" value="UniProtKB-KW"/>
</dbReference>
<dbReference type="EMBL" id="FQVD01000013">
    <property type="protein sequence ID" value="SHF19421.1"/>
    <property type="molecule type" value="Genomic_DNA"/>
</dbReference>
<feature type="domain" description="Glycosyl transferase family 25" evidence="1">
    <location>
        <begin position="22"/>
        <end position="186"/>
    </location>
</feature>
<dbReference type="STRING" id="871325.SAMN05444349_11322"/>
<name>A0A1M4ZN42_9BACE</name>
<evidence type="ECO:0000313" key="2">
    <source>
        <dbReference type="EMBL" id="SHF19421.1"/>
    </source>
</evidence>
<dbReference type="AlphaFoldDB" id="A0A1M4ZN42"/>
<accession>A0A1M4ZN42</accession>
<dbReference type="Pfam" id="PF01755">
    <property type="entry name" value="Glyco_transf_25"/>
    <property type="match status" value="1"/>
</dbReference>
<sequence length="247" mass="29088">MTNQSSVITEKVLVLHVKQGYEERAKHIEKMLGELHIPFEYILDGDIKDITTEVLQKYFKNEGKENMYGGTAKTSCCYKHFLAYEYILKNNLKGALILEDDCILDKKFTPIFNQCMREFDNMPIKDIFISFENSRLRFIPRSQRVKGQYLYKGDKDRMTGAYYISRGAAEQIMNYVAKNKCERPIDLLHSLLIKEVNFPYYWCQPTIASQGSFTGKFHSSISSKKEFCIWASWKFKLTYKQLLYFLR</sequence>
<protein>
    <submittedName>
        <fullName evidence="2">Glycosyl transferase, family 25</fullName>
    </submittedName>
</protein>
<proteinExistence type="predicted"/>
<keyword evidence="2" id="KW-0808">Transferase</keyword>
<evidence type="ECO:0000313" key="3">
    <source>
        <dbReference type="Proteomes" id="UP000184436"/>
    </source>
</evidence>
<reference evidence="2 3" key="1">
    <citation type="submission" date="2016-11" db="EMBL/GenBank/DDBJ databases">
        <authorList>
            <person name="Jaros S."/>
            <person name="Januszkiewicz K."/>
            <person name="Wedrychowicz H."/>
        </authorList>
    </citation>
    <scope>NUCLEOTIDE SEQUENCE [LARGE SCALE GENOMIC DNA]</scope>
    <source>
        <strain evidence="2 3">DSM 26883</strain>
    </source>
</reference>
<organism evidence="2 3">
    <name type="scientific">Bacteroides faecichinchillae</name>
    <dbReference type="NCBI Taxonomy" id="871325"/>
    <lineage>
        <taxon>Bacteria</taxon>
        <taxon>Pseudomonadati</taxon>
        <taxon>Bacteroidota</taxon>
        <taxon>Bacteroidia</taxon>
        <taxon>Bacteroidales</taxon>
        <taxon>Bacteroidaceae</taxon>
        <taxon>Bacteroides</taxon>
    </lineage>
</organism>
<dbReference type="OrthoDB" id="881563at2"/>
<dbReference type="InterPro" id="IPR002654">
    <property type="entry name" value="Glyco_trans_25"/>
</dbReference>
<gene>
    <name evidence="2" type="ORF">SAMN05444349_11322</name>
</gene>
<keyword evidence="3" id="KW-1185">Reference proteome</keyword>
<evidence type="ECO:0000259" key="1">
    <source>
        <dbReference type="Pfam" id="PF01755"/>
    </source>
</evidence>
<dbReference type="RefSeq" id="WP_025074676.1">
    <property type="nucleotide sequence ID" value="NZ_FQVD01000013.1"/>
</dbReference>
<dbReference type="Proteomes" id="UP000184436">
    <property type="component" value="Unassembled WGS sequence"/>
</dbReference>